<evidence type="ECO:0000313" key="1">
    <source>
        <dbReference type="EMBL" id="EET87407.1"/>
    </source>
</evidence>
<reference evidence="1 2" key="1">
    <citation type="submission" date="2009-06" db="EMBL/GenBank/DDBJ databases">
        <title>The draft genome of Clostridium carboxidivorans P7.</title>
        <authorList>
            <consortium name="US DOE Joint Genome Institute (JGI-PGF)"/>
            <person name="Lucas S."/>
            <person name="Copeland A."/>
            <person name="Lapidus A."/>
            <person name="Glavina del Rio T."/>
            <person name="Tice H."/>
            <person name="Bruce D."/>
            <person name="Goodwin L."/>
            <person name="Pitluck S."/>
            <person name="Larimer F."/>
            <person name="Land M.L."/>
            <person name="Hauser L."/>
            <person name="Hemme C.L."/>
        </authorList>
    </citation>
    <scope>NUCLEOTIDE SEQUENCE [LARGE SCALE GENOMIC DNA]</scope>
    <source>
        <strain evidence="1 2">P7</strain>
    </source>
</reference>
<evidence type="ECO:0000313" key="2">
    <source>
        <dbReference type="Proteomes" id="UP000004198"/>
    </source>
</evidence>
<keyword evidence="2" id="KW-1185">Reference proteome</keyword>
<protein>
    <submittedName>
        <fullName evidence="1">Uncharacterized protein</fullName>
    </submittedName>
</protein>
<gene>
    <name evidence="1" type="ORF">CcarbDRAFT_2188</name>
</gene>
<dbReference type="eggNOG" id="COG4548">
    <property type="taxonomic scope" value="Bacteria"/>
</dbReference>
<dbReference type="AlphaFoldDB" id="C6PTS1"/>
<organism evidence="1 2">
    <name type="scientific">Clostridium carboxidivorans P7</name>
    <dbReference type="NCBI Taxonomy" id="536227"/>
    <lineage>
        <taxon>Bacteria</taxon>
        <taxon>Bacillati</taxon>
        <taxon>Bacillota</taxon>
        <taxon>Clostridia</taxon>
        <taxon>Eubacteriales</taxon>
        <taxon>Clostridiaceae</taxon>
        <taxon>Clostridium</taxon>
    </lineage>
</organism>
<dbReference type="EMBL" id="ACVI01000031">
    <property type="protein sequence ID" value="EET87407.1"/>
    <property type="molecule type" value="Genomic_DNA"/>
</dbReference>
<proteinExistence type="predicted"/>
<name>C6PTS1_9CLOT</name>
<comment type="caution">
    <text evidence="1">The sequence shown here is derived from an EMBL/GenBank/DDBJ whole genome shotgun (WGS) entry which is preliminary data.</text>
</comment>
<dbReference type="Proteomes" id="UP000004198">
    <property type="component" value="Unassembled WGS sequence"/>
</dbReference>
<accession>C6PTS1</accession>
<sequence length="188" mass="22412">MSMKEDSNEIRRACNIIWNASSDYSFSPEIKVYDKNGKADIYLNYIIGAVHKYYNYSLLKNFFDYLKQDTGQIPLEELTWIGLENCTYKKGKDKRLALESLRREYSKNFLDKYDSSSVIDIIDEIKIAHFKRALGERPKMTKMVSNILNDLEFDEYMNTEQIIFRMNEIIKVYFQYKYASSKRKKCKK</sequence>